<sequence length="185" mass="19598">MSMAWTSRDRPHRPPTDLLPTTTPFEVTSESFTDGGALAHAQVFDDWGFTGGNLSPQLRWSGAPEGTKSYAISCFDPDAPTPAGFWHWTVVGLPADTTSLPEGAGVEGGAQLPEGAFMTATDYGTKAFGGAAPPQGDIAHRYVFAVHALDTDDLGIDDSVSCTVAAFNYLQHTIGRAVITGMYRS</sequence>
<dbReference type="InterPro" id="IPR036610">
    <property type="entry name" value="PEBP-like_sf"/>
</dbReference>
<dbReference type="EMBL" id="ALWX01000042">
    <property type="protein sequence ID" value="EKA61005.1"/>
    <property type="molecule type" value="Genomic_DNA"/>
</dbReference>
<dbReference type="PANTHER" id="PTHR30289">
    <property type="entry name" value="UNCHARACTERIZED PROTEIN YBCL-RELATED"/>
    <property type="match status" value="1"/>
</dbReference>
<dbReference type="eggNOG" id="COG1881">
    <property type="taxonomic scope" value="Bacteria"/>
</dbReference>
<dbReference type="InterPro" id="IPR008914">
    <property type="entry name" value="PEBP"/>
</dbReference>
<gene>
    <name evidence="3" type="ORF">B277_09687</name>
</gene>
<dbReference type="PATRIC" id="fig|1210046.3.peg.1851"/>
<proteinExistence type="inferred from homology"/>
<organism evidence="3 4">
    <name type="scientific">Janibacter hoylei PVAS-1</name>
    <dbReference type="NCBI Taxonomy" id="1210046"/>
    <lineage>
        <taxon>Bacteria</taxon>
        <taxon>Bacillati</taxon>
        <taxon>Actinomycetota</taxon>
        <taxon>Actinomycetes</taxon>
        <taxon>Micrococcales</taxon>
        <taxon>Intrasporangiaceae</taxon>
        <taxon>Janibacter</taxon>
    </lineage>
</organism>
<dbReference type="NCBIfam" id="TIGR00481">
    <property type="entry name" value="YbhB/YbcL family Raf kinase inhibitor-like protein"/>
    <property type="match status" value="1"/>
</dbReference>
<evidence type="ECO:0000313" key="4">
    <source>
        <dbReference type="Proteomes" id="UP000004474"/>
    </source>
</evidence>
<evidence type="ECO:0000256" key="1">
    <source>
        <dbReference type="ARBA" id="ARBA00007120"/>
    </source>
</evidence>
<comment type="caution">
    <text evidence="3">The sequence shown here is derived from an EMBL/GenBank/DDBJ whole genome shotgun (WGS) entry which is preliminary data.</text>
</comment>
<dbReference type="Gene3D" id="3.90.280.10">
    <property type="entry name" value="PEBP-like"/>
    <property type="match status" value="1"/>
</dbReference>
<evidence type="ECO:0000256" key="2">
    <source>
        <dbReference type="SAM" id="MobiDB-lite"/>
    </source>
</evidence>
<dbReference type="InterPro" id="IPR005247">
    <property type="entry name" value="YbhB_YbcL/LppC-like"/>
</dbReference>
<dbReference type="PANTHER" id="PTHR30289:SF1">
    <property type="entry name" value="PEBP (PHOSPHATIDYLETHANOLAMINE-BINDING PROTEIN) FAMILY PROTEIN"/>
    <property type="match status" value="1"/>
</dbReference>
<name>K1DWP2_9MICO</name>
<dbReference type="CDD" id="cd00865">
    <property type="entry name" value="PEBP_bact_arch"/>
    <property type="match status" value="1"/>
</dbReference>
<dbReference type="STRING" id="1210046.B277_09687"/>
<evidence type="ECO:0000313" key="3">
    <source>
        <dbReference type="EMBL" id="EKA61005.1"/>
    </source>
</evidence>
<dbReference type="SUPFAM" id="SSF49777">
    <property type="entry name" value="PEBP-like"/>
    <property type="match status" value="1"/>
</dbReference>
<dbReference type="Proteomes" id="UP000004474">
    <property type="component" value="Unassembled WGS sequence"/>
</dbReference>
<reference evidence="3 4" key="1">
    <citation type="journal article" date="2012" name="J. Bacteriol.">
        <title>Genome Sequence of Janibacter hoylei MTCC8307, Isolated from the Stratospheric Air.</title>
        <authorList>
            <person name="Pawar S.P."/>
            <person name="Dhotre D.P."/>
            <person name="Shetty S.A."/>
            <person name="Chowdhury S.P."/>
            <person name="Chaudhari B.L."/>
            <person name="Shouche Y.S."/>
        </authorList>
    </citation>
    <scope>NUCLEOTIDE SEQUENCE [LARGE SCALE GENOMIC DNA]</scope>
    <source>
        <strain evidence="3 4">PVAS-1</strain>
    </source>
</reference>
<accession>K1DWP2</accession>
<feature type="region of interest" description="Disordered" evidence="2">
    <location>
        <begin position="1"/>
        <end position="23"/>
    </location>
</feature>
<dbReference type="AlphaFoldDB" id="K1DWP2"/>
<comment type="similarity">
    <text evidence="1">Belongs to the UPF0098 family.</text>
</comment>
<dbReference type="Pfam" id="PF01161">
    <property type="entry name" value="PBP"/>
    <property type="match status" value="1"/>
</dbReference>
<protein>
    <submittedName>
        <fullName evidence="3">Phospholipid-binding protein, PBP family</fullName>
    </submittedName>
</protein>